<dbReference type="InterPro" id="IPR036652">
    <property type="entry name" value="YjeF_N_dom_sf"/>
</dbReference>
<feature type="binding site" evidence="17">
    <location>
        <position position="367"/>
    </location>
    <ligand>
        <name>(6S)-NADPHX</name>
        <dbReference type="ChEBI" id="CHEBI:64076"/>
    </ligand>
</feature>
<dbReference type="InterPro" id="IPR029056">
    <property type="entry name" value="Ribokinase-like"/>
</dbReference>
<feature type="binding site" evidence="17">
    <location>
        <begin position="399"/>
        <end position="403"/>
    </location>
    <ligand>
        <name>AMP</name>
        <dbReference type="ChEBI" id="CHEBI:456215"/>
    </ligand>
</feature>
<evidence type="ECO:0000256" key="18">
    <source>
        <dbReference type="HAMAP-Rule" id="MF_01966"/>
    </source>
</evidence>
<evidence type="ECO:0000256" key="19">
    <source>
        <dbReference type="PIRNR" id="PIRNR017184"/>
    </source>
</evidence>
<proteinExistence type="inferred from homology"/>
<evidence type="ECO:0000256" key="7">
    <source>
        <dbReference type="ARBA" id="ARBA00022840"/>
    </source>
</evidence>
<feature type="domain" description="YjeF C-terminal" evidence="20">
    <location>
        <begin position="218"/>
        <end position="487"/>
    </location>
</feature>
<comment type="similarity">
    <text evidence="4 19">In the C-terminal section; belongs to the NnrD/CARKD family.</text>
</comment>
<dbReference type="OrthoDB" id="9806925at2"/>
<evidence type="ECO:0000256" key="10">
    <source>
        <dbReference type="ARBA" id="ARBA00023027"/>
    </source>
</evidence>
<comment type="cofactor">
    <cofactor evidence="17">
        <name>Mg(2+)</name>
        <dbReference type="ChEBI" id="CHEBI:18420"/>
    </cofactor>
</comment>
<evidence type="ECO:0000256" key="6">
    <source>
        <dbReference type="ARBA" id="ARBA00022741"/>
    </source>
</evidence>
<dbReference type="Gene3D" id="3.40.1190.20">
    <property type="match status" value="1"/>
</dbReference>
<dbReference type="CDD" id="cd01171">
    <property type="entry name" value="YXKO-related"/>
    <property type="match status" value="1"/>
</dbReference>
<dbReference type="InterPro" id="IPR030677">
    <property type="entry name" value="Nnr"/>
</dbReference>
<keyword evidence="11 18" id="KW-0413">Isomerase</keyword>
<comment type="similarity">
    <text evidence="18">Belongs to the NnrE/AIBP family.</text>
</comment>
<feature type="domain" description="YjeF N-terminal" evidence="21">
    <location>
        <begin position="9"/>
        <end position="210"/>
    </location>
</feature>
<dbReference type="GO" id="GO:0046496">
    <property type="term" value="P:nicotinamide nucleotide metabolic process"/>
    <property type="evidence" value="ECO:0007669"/>
    <property type="project" value="UniProtKB-UniRule"/>
</dbReference>
<dbReference type="EC" id="5.1.99.6" evidence="19"/>
<comment type="catalytic activity">
    <reaction evidence="15 17 19">
        <text>(6S)-NADHX + ADP = AMP + phosphate + NADH + H(+)</text>
        <dbReference type="Rhea" id="RHEA:32223"/>
        <dbReference type="ChEBI" id="CHEBI:15378"/>
        <dbReference type="ChEBI" id="CHEBI:43474"/>
        <dbReference type="ChEBI" id="CHEBI:57945"/>
        <dbReference type="ChEBI" id="CHEBI:64074"/>
        <dbReference type="ChEBI" id="CHEBI:456215"/>
        <dbReference type="ChEBI" id="CHEBI:456216"/>
        <dbReference type="EC" id="4.2.1.136"/>
    </reaction>
</comment>
<dbReference type="HAMAP" id="MF_01965">
    <property type="entry name" value="NADHX_dehydratase"/>
    <property type="match status" value="1"/>
</dbReference>
<protein>
    <recommendedName>
        <fullName evidence="19">Bifunctional NAD(P)H-hydrate repair enzyme</fullName>
    </recommendedName>
    <alternativeName>
        <fullName evidence="19">Nicotinamide nucleotide repair protein</fullName>
    </alternativeName>
    <domain>
        <recommendedName>
            <fullName evidence="19">ADP-dependent (S)-NAD(P)H-hydrate dehydratase</fullName>
            <ecNumber evidence="19">4.2.1.136</ecNumber>
        </recommendedName>
        <alternativeName>
            <fullName evidence="19">ADP-dependent NAD(P)HX dehydratase</fullName>
        </alternativeName>
    </domain>
    <domain>
        <recommendedName>
            <fullName evidence="19">NAD(P)H-hydrate epimerase</fullName>
            <ecNumber evidence="19">5.1.99.6</ecNumber>
        </recommendedName>
    </domain>
</protein>
<dbReference type="GO" id="GO:0005524">
    <property type="term" value="F:ATP binding"/>
    <property type="evidence" value="ECO:0007669"/>
    <property type="project" value="UniProtKB-UniRule"/>
</dbReference>
<keyword evidence="12 17" id="KW-0456">Lyase</keyword>
<dbReference type="PANTHER" id="PTHR12592">
    <property type="entry name" value="ATP-DEPENDENT (S)-NAD(P)H-HYDRATE DEHYDRATASE FAMILY MEMBER"/>
    <property type="match status" value="1"/>
</dbReference>
<evidence type="ECO:0000256" key="4">
    <source>
        <dbReference type="ARBA" id="ARBA00009524"/>
    </source>
</evidence>
<dbReference type="Pfam" id="PF03853">
    <property type="entry name" value="YjeF_N"/>
    <property type="match status" value="1"/>
</dbReference>
<evidence type="ECO:0000256" key="16">
    <source>
        <dbReference type="ARBA" id="ARBA00049209"/>
    </source>
</evidence>
<name>A0A0C7P3P3_DEFTU</name>
<evidence type="ECO:0000256" key="15">
    <source>
        <dbReference type="ARBA" id="ARBA00048238"/>
    </source>
</evidence>
<evidence type="ECO:0000256" key="14">
    <source>
        <dbReference type="ARBA" id="ARBA00025153"/>
    </source>
</evidence>
<feature type="binding site" evidence="17">
    <location>
        <position position="428"/>
    </location>
    <ligand>
        <name>(6S)-NADPHX</name>
        <dbReference type="ChEBI" id="CHEBI:64076"/>
    </ligand>
</feature>
<evidence type="ECO:0000259" key="20">
    <source>
        <dbReference type="PROSITE" id="PS51383"/>
    </source>
</evidence>
<dbReference type="PATRIC" id="fig|1006576.9.peg.1636"/>
<evidence type="ECO:0000256" key="11">
    <source>
        <dbReference type="ARBA" id="ARBA00023235"/>
    </source>
</evidence>
<dbReference type="KEGG" id="dtn:DTL3_1641"/>
<comment type="function">
    <text evidence="14 19">Bifunctional enzyme that catalyzes the epimerization of the S- and R-forms of NAD(P)HX and the dehydration of the S-form of NAD(P)HX at the expense of ADP, which is converted to AMP. This allows the repair of both epimers of NAD(P)HX, a damaged form of NAD(P)H that is a result of enzymatic or heat-dependent hydration.</text>
</comment>
<keyword evidence="13" id="KW-0511">Multifunctional enzyme</keyword>
<evidence type="ECO:0000256" key="3">
    <source>
        <dbReference type="ARBA" id="ARBA00006001"/>
    </source>
</evidence>
<accession>A0A0C7P3P3</accession>
<evidence type="ECO:0000256" key="13">
    <source>
        <dbReference type="ARBA" id="ARBA00023268"/>
    </source>
</evidence>
<keyword evidence="7 17" id="KW-0067">ATP-binding</keyword>
<dbReference type="RefSeq" id="WP_045088283.1">
    <property type="nucleotide sequence ID" value="NZ_LN824141.1"/>
</dbReference>
<feature type="binding site" evidence="18">
    <location>
        <position position="153"/>
    </location>
    <ligand>
        <name>(6S)-NADPHX</name>
        <dbReference type="ChEBI" id="CHEBI:64076"/>
    </ligand>
</feature>
<dbReference type="AlphaFoldDB" id="A0A0C7P3P3"/>
<feature type="binding site" evidence="18">
    <location>
        <begin position="54"/>
        <end position="58"/>
    </location>
    <ligand>
        <name>(6S)-NADPHX</name>
        <dbReference type="ChEBI" id="CHEBI:64076"/>
    </ligand>
</feature>
<dbReference type="PROSITE" id="PS51383">
    <property type="entry name" value="YJEF_C_3"/>
    <property type="match status" value="1"/>
</dbReference>
<dbReference type="GO" id="GO:0052856">
    <property type="term" value="F:NAD(P)HX epimerase activity"/>
    <property type="evidence" value="ECO:0007669"/>
    <property type="project" value="UniProtKB-UniRule"/>
</dbReference>
<organism evidence="22 23">
    <name type="scientific">Defluviitoga tunisiensis</name>
    <dbReference type="NCBI Taxonomy" id="1006576"/>
    <lineage>
        <taxon>Bacteria</taxon>
        <taxon>Thermotogati</taxon>
        <taxon>Thermotogota</taxon>
        <taxon>Thermotogae</taxon>
        <taxon>Petrotogales</taxon>
        <taxon>Petrotogaceae</taxon>
        <taxon>Defluviitoga</taxon>
    </lineage>
</organism>
<evidence type="ECO:0000256" key="8">
    <source>
        <dbReference type="ARBA" id="ARBA00022857"/>
    </source>
</evidence>
<keyword evidence="6 17" id="KW-0547">Nucleotide-binding</keyword>
<dbReference type="Proteomes" id="UP000032809">
    <property type="component" value="Chromosome I"/>
</dbReference>
<feature type="binding site" evidence="18">
    <location>
        <position position="156"/>
    </location>
    <ligand>
        <name>K(+)</name>
        <dbReference type="ChEBI" id="CHEBI:29103"/>
    </ligand>
</feature>
<evidence type="ECO:0000256" key="2">
    <source>
        <dbReference type="ARBA" id="ARBA00000909"/>
    </source>
</evidence>
<sequence>MKVITSSEAKKLDEATILKGISEETLMEQAAFAVADVAETFYPFSILTVVGKGNNGGDGIAAARILKNRGYNVELLIVGDPSEGSEGFKKQLEIANKYDITTYKYGEEPIDYLYYDLILDGLIGLGLKGTIKGQMKEVIEKINESSAKIISIDIPSGIDSDTGEIKGVAVKADQTVTFGALKFGHLLNPGKEYCGQIKVAPLSFDIQYLNSLNRDLIDKKICSTLLPKRPEDSHKYTFGTVLILAGSSKYPGAPILSAIGAQRSGAGLVKLITPGDSSQILSIEPSIIYRSLKKDYFEEKDISTVRPDIEKANVILMGPGMTEKAIDFVLKVIENYLDSKLILLDADAIVTLRENVKLNKNCVITPHVGEFQKIYKNLKNDIFSLEDVAKKINTNIVFKSSTTIITDGVKTFFNVEGNTSMAKGGSGDLLSGVIASFMAQGLTPLEASILGTYIVYKTARDLSIDHTSYYVTPILIANNMYKTFAEIKKL</sequence>
<feature type="binding site" evidence="17">
    <location>
        <position position="427"/>
    </location>
    <ligand>
        <name>AMP</name>
        <dbReference type="ChEBI" id="CHEBI:456215"/>
    </ligand>
</feature>
<dbReference type="SUPFAM" id="SSF64153">
    <property type="entry name" value="YjeF N-terminal domain-like"/>
    <property type="match status" value="1"/>
</dbReference>
<feature type="binding site" evidence="18">
    <location>
        <position position="55"/>
    </location>
    <ligand>
        <name>K(+)</name>
        <dbReference type="ChEBI" id="CHEBI:29103"/>
    </ligand>
</feature>
<evidence type="ECO:0000313" key="23">
    <source>
        <dbReference type="Proteomes" id="UP000032809"/>
    </source>
</evidence>
<dbReference type="GO" id="GO:0052855">
    <property type="term" value="F:ADP-dependent NAD(P)H-hydrate dehydratase activity"/>
    <property type="evidence" value="ECO:0007669"/>
    <property type="project" value="UniProtKB-UniRule"/>
</dbReference>
<reference evidence="23" key="1">
    <citation type="submission" date="2014-11" db="EMBL/GenBank/DDBJ databases">
        <authorList>
            <person name="Wibberg D."/>
        </authorList>
    </citation>
    <scope>NUCLEOTIDE SEQUENCE [LARGE SCALE GENOMIC DNA]</scope>
    <source>
        <strain evidence="23">L3</strain>
    </source>
</reference>
<feature type="binding site" evidence="18">
    <location>
        <position position="120"/>
    </location>
    <ligand>
        <name>K(+)</name>
        <dbReference type="ChEBI" id="CHEBI:29103"/>
    </ligand>
</feature>
<dbReference type="InterPro" id="IPR000631">
    <property type="entry name" value="CARKD"/>
</dbReference>
<keyword evidence="23" id="KW-1185">Reference proteome</keyword>
<comment type="subunit">
    <text evidence="17">Homotetramer.</text>
</comment>
<dbReference type="PANTHER" id="PTHR12592:SF0">
    <property type="entry name" value="ATP-DEPENDENT (S)-NAD(P)H-HYDRATE DEHYDRATASE"/>
    <property type="match status" value="1"/>
</dbReference>
<evidence type="ECO:0000256" key="17">
    <source>
        <dbReference type="HAMAP-Rule" id="MF_01965"/>
    </source>
</evidence>
<dbReference type="SUPFAM" id="SSF53613">
    <property type="entry name" value="Ribokinase-like"/>
    <property type="match status" value="1"/>
</dbReference>
<feature type="binding site" evidence="18">
    <location>
        <begin position="124"/>
        <end position="130"/>
    </location>
    <ligand>
        <name>(6S)-NADPHX</name>
        <dbReference type="ChEBI" id="CHEBI:64076"/>
    </ligand>
</feature>
<comment type="catalytic activity">
    <reaction evidence="16 17 19">
        <text>(6S)-NADPHX + ADP = AMP + phosphate + NADPH + H(+)</text>
        <dbReference type="Rhea" id="RHEA:32235"/>
        <dbReference type="ChEBI" id="CHEBI:15378"/>
        <dbReference type="ChEBI" id="CHEBI:43474"/>
        <dbReference type="ChEBI" id="CHEBI:57783"/>
        <dbReference type="ChEBI" id="CHEBI:64076"/>
        <dbReference type="ChEBI" id="CHEBI:456215"/>
        <dbReference type="ChEBI" id="CHEBI:456216"/>
        <dbReference type="EC" id="4.2.1.136"/>
    </reaction>
</comment>
<dbReference type="EMBL" id="LN824141">
    <property type="protein sequence ID" value="CEP78930.1"/>
    <property type="molecule type" value="Genomic_DNA"/>
</dbReference>
<comment type="catalytic activity">
    <reaction evidence="1 18 19">
        <text>(6R)-NADHX = (6S)-NADHX</text>
        <dbReference type="Rhea" id="RHEA:32215"/>
        <dbReference type="ChEBI" id="CHEBI:64074"/>
        <dbReference type="ChEBI" id="CHEBI:64075"/>
        <dbReference type="EC" id="5.1.99.6"/>
    </reaction>
</comment>
<keyword evidence="5 18" id="KW-0479">Metal-binding</keyword>
<dbReference type="Gene3D" id="3.40.50.10260">
    <property type="entry name" value="YjeF N-terminal domain"/>
    <property type="match status" value="1"/>
</dbReference>
<dbReference type="EC" id="4.2.1.136" evidence="19"/>
<evidence type="ECO:0000256" key="5">
    <source>
        <dbReference type="ARBA" id="ARBA00022723"/>
    </source>
</evidence>
<evidence type="ECO:0000259" key="21">
    <source>
        <dbReference type="PROSITE" id="PS51385"/>
    </source>
</evidence>
<evidence type="ECO:0000256" key="12">
    <source>
        <dbReference type="ARBA" id="ARBA00023239"/>
    </source>
</evidence>
<feature type="binding site" evidence="17">
    <location>
        <position position="320"/>
    </location>
    <ligand>
        <name>(6S)-NADPHX</name>
        <dbReference type="ChEBI" id="CHEBI:64076"/>
    </ligand>
</feature>
<dbReference type="Pfam" id="PF01256">
    <property type="entry name" value="Carb_kinase"/>
    <property type="match status" value="1"/>
</dbReference>
<dbReference type="HOGENOM" id="CLU_024853_4_1_0"/>
<comment type="caution">
    <text evidence="18">Lacks conserved residue(s) required for the propagation of feature annotation.</text>
</comment>
<gene>
    <name evidence="17" type="primary">nnrD</name>
    <name evidence="18" type="synonym">nnrE</name>
    <name evidence="22" type="ORF">DTL3_1641</name>
</gene>
<comment type="similarity">
    <text evidence="3 19">In the N-terminal section; belongs to the NnrE/AIBP family.</text>
</comment>
<comment type="function">
    <text evidence="17">Catalyzes the dehydration of the S-form of NAD(P)HX at the expense of ADP, which is converted to AMP. Together with NAD(P)HX epimerase, which catalyzes the epimerization of the S- and R-forms, the enzyme allows the repair of both epimers of NAD(P)HX, a damaged form of NAD(P)H that is a result of enzymatic or heat-dependent hydration.</text>
</comment>
<feature type="binding site" evidence="17">
    <location>
        <position position="253"/>
    </location>
    <ligand>
        <name>(6S)-NADPHX</name>
        <dbReference type="ChEBI" id="CHEBI:64076"/>
    </ligand>
</feature>
<comment type="catalytic activity">
    <reaction evidence="2 18 19">
        <text>(6R)-NADPHX = (6S)-NADPHX</text>
        <dbReference type="Rhea" id="RHEA:32227"/>
        <dbReference type="ChEBI" id="CHEBI:64076"/>
        <dbReference type="ChEBI" id="CHEBI:64077"/>
        <dbReference type="EC" id="5.1.99.6"/>
    </reaction>
</comment>
<keyword evidence="8 17" id="KW-0521">NADP</keyword>
<dbReference type="PROSITE" id="PS51385">
    <property type="entry name" value="YJEF_N"/>
    <property type="match status" value="1"/>
</dbReference>
<comment type="function">
    <text evidence="18">Catalyzes the epimerization of the S- and R-forms of NAD(P)HX, a damaged form of NAD(P)H that is a result of enzymatic or heat-dependent hydration. This is a prerequisite for the S-specific NAD(P)H-hydrate dehydratase to allow the repair of both epimers of NAD(P)HX.</text>
</comment>
<dbReference type="NCBIfam" id="TIGR00197">
    <property type="entry name" value="yjeF_nterm"/>
    <property type="match status" value="1"/>
</dbReference>
<dbReference type="HAMAP" id="MF_01966">
    <property type="entry name" value="NADHX_epimerase"/>
    <property type="match status" value="1"/>
</dbReference>
<evidence type="ECO:0000313" key="22">
    <source>
        <dbReference type="EMBL" id="CEP78930.1"/>
    </source>
</evidence>
<keyword evidence="10 17" id="KW-0520">NAD</keyword>
<evidence type="ECO:0000256" key="1">
    <source>
        <dbReference type="ARBA" id="ARBA00000013"/>
    </source>
</evidence>
<dbReference type="PIRSF" id="PIRSF017184">
    <property type="entry name" value="Nnr"/>
    <property type="match status" value="1"/>
</dbReference>
<keyword evidence="9 18" id="KW-0630">Potassium</keyword>
<dbReference type="NCBIfam" id="TIGR00196">
    <property type="entry name" value="yjeF_cterm"/>
    <property type="match status" value="1"/>
</dbReference>
<comment type="cofactor">
    <cofactor evidence="18 19">
        <name>K(+)</name>
        <dbReference type="ChEBI" id="CHEBI:29103"/>
    </cofactor>
    <text evidence="18 19">Binds 1 potassium ion per subunit.</text>
</comment>
<dbReference type="STRING" id="1006576.DTL3_1641"/>
<dbReference type="InterPro" id="IPR004443">
    <property type="entry name" value="YjeF_N_dom"/>
</dbReference>
<comment type="similarity">
    <text evidence="17">Belongs to the NnrD/CARKD family.</text>
</comment>
<dbReference type="GO" id="GO:0046872">
    <property type="term" value="F:metal ion binding"/>
    <property type="evidence" value="ECO:0007669"/>
    <property type="project" value="UniProtKB-UniRule"/>
</dbReference>
<evidence type="ECO:0000256" key="9">
    <source>
        <dbReference type="ARBA" id="ARBA00022958"/>
    </source>
</evidence>
<dbReference type="GO" id="GO:0110051">
    <property type="term" value="P:metabolite repair"/>
    <property type="evidence" value="ECO:0007669"/>
    <property type="project" value="TreeGrafter"/>
</dbReference>